<dbReference type="PANTHER" id="PTHR43270">
    <property type="entry name" value="BETA-ALA-HIS DIPEPTIDASE"/>
    <property type="match status" value="1"/>
</dbReference>
<protein>
    <recommendedName>
        <fullName evidence="6">M20/M25/M40 family metallo-hydrolase</fullName>
    </recommendedName>
</protein>
<reference evidence="4" key="1">
    <citation type="submission" date="2019-06" db="EMBL/GenBank/DDBJ databases">
        <authorList>
            <person name="Zheng W."/>
        </authorList>
    </citation>
    <scope>NUCLEOTIDE SEQUENCE</scope>
    <source>
        <strain evidence="4">QDHG01</strain>
    </source>
</reference>
<keyword evidence="1" id="KW-0645">Protease</keyword>
<dbReference type="Pfam" id="PF01546">
    <property type="entry name" value="Peptidase_M20"/>
    <property type="match status" value="1"/>
</dbReference>
<evidence type="ECO:0000256" key="3">
    <source>
        <dbReference type="ARBA" id="ARBA00022801"/>
    </source>
</evidence>
<dbReference type="EMBL" id="RRYP01010462">
    <property type="protein sequence ID" value="TNV78369.1"/>
    <property type="molecule type" value="Genomic_DNA"/>
</dbReference>
<evidence type="ECO:0000313" key="5">
    <source>
        <dbReference type="Proteomes" id="UP000785679"/>
    </source>
</evidence>
<dbReference type="GO" id="GO:0046872">
    <property type="term" value="F:metal ion binding"/>
    <property type="evidence" value="ECO:0007669"/>
    <property type="project" value="UniProtKB-KW"/>
</dbReference>
<gene>
    <name evidence="4" type="ORF">FGO68_gene4399</name>
</gene>
<name>A0A8J8NQ88_HALGN</name>
<evidence type="ECO:0000256" key="2">
    <source>
        <dbReference type="ARBA" id="ARBA00022723"/>
    </source>
</evidence>
<comment type="caution">
    <text evidence="4">The sequence shown here is derived from an EMBL/GenBank/DDBJ whole genome shotgun (WGS) entry which is preliminary data.</text>
</comment>
<evidence type="ECO:0000313" key="4">
    <source>
        <dbReference type="EMBL" id="TNV78369.1"/>
    </source>
</evidence>
<dbReference type="Gene3D" id="3.40.630.10">
    <property type="entry name" value="Zn peptidases"/>
    <property type="match status" value="1"/>
</dbReference>
<accession>A0A8J8NQ88</accession>
<keyword evidence="3" id="KW-0378">Hydrolase</keyword>
<dbReference type="Gene3D" id="3.30.70.360">
    <property type="match status" value="1"/>
</dbReference>
<dbReference type="PANTHER" id="PTHR43270:SF4">
    <property type="entry name" value="CARNOSINE DIPEPTIDASE 2, ISOFORM A"/>
    <property type="match status" value="1"/>
</dbReference>
<dbReference type="InterPro" id="IPR051458">
    <property type="entry name" value="Cyt/Met_Dipeptidase"/>
</dbReference>
<dbReference type="AlphaFoldDB" id="A0A8J8NQ88"/>
<dbReference type="Proteomes" id="UP000785679">
    <property type="component" value="Unassembled WGS sequence"/>
</dbReference>
<dbReference type="SUPFAM" id="SSF53187">
    <property type="entry name" value="Zn-dependent exopeptidases"/>
    <property type="match status" value="1"/>
</dbReference>
<keyword evidence="5" id="KW-1185">Reference proteome</keyword>
<evidence type="ECO:0008006" key="6">
    <source>
        <dbReference type="Google" id="ProtNLM"/>
    </source>
</evidence>
<keyword evidence="2" id="KW-0479">Metal-binding</keyword>
<dbReference type="InterPro" id="IPR002933">
    <property type="entry name" value="Peptidase_M20"/>
</dbReference>
<dbReference type="OrthoDB" id="7832001at2759"/>
<dbReference type="GO" id="GO:0008233">
    <property type="term" value="F:peptidase activity"/>
    <property type="evidence" value="ECO:0007669"/>
    <property type="project" value="UniProtKB-KW"/>
</dbReference>
<evidence type="ECO:0000256" key="1">
    <source>
        <dbReference type="ARBA" id="ARBA00022670"/>
    </source>
</evidence>
<organism evidence="4 5">
    <name type="scientific">Halteria grandinella</name>
    <dbReference type="NCBI Taxonomy" id="5974"/>
    <lineage>
        <taxon>Eukaryota</taxon>
        <taxon>Sar</taxon>
        <taxon>Alveolata</taxon>
        <taxon>Ciliophora</taxon>
        <taxon>Intramacronucleata</taxon>
        <taxon>Spirotrichea</taxon>
        <taxon>Stichotrichia</taxon>
        <taxon>Sporadotrichida</taxon>
        <taxon>Halteriidae</taxon>
        <taxon>Halteria</taxon>
    </lineage>
</organism>
<sequence length="429" mass="47513">MDPPPQSILGYIDSTFYTTFVDALSTFISIPSLSPLYDPNWQENRNLFKQAQHLTDFANTLNIQGLTIQTLEAKGRSPFLIVDIQPTSKSTNQVLFYGHLDKQPFGDGWLTDPSTPTLKDGKLYGRGSVDDGYAFFSAITAVKACQIAGITHPKVTIVIEGSEEGDIADLLYYMSEFSQLLGSPDIVVCLDTFAASKESLSITCSLRGSMTFDIEGSSLQEVMGKVERLQDIKSQRVNKAFEVEIPEHRRIECKYVASKLPSLAESLPLLNGLQMLGDKEEIILNNYWRPTLSVIGFEELGKKIRCSMRLPPTLDSQKAKEMVLDIFSDTQVTFLGNGTGFNSPVLSDQVMQSLNEAHSKVFEGENPLFIGCGASIPFMEVFKAKFPKAQYILTGCAFLDSNAHSANENIDLDYCKKLTKVIALFLSQL</sequence>
<dbReference type="GO" id="GO:0006508">
    <property type="term" value="P:proteolysis"/>
    <property type="evidence" value="ECO:0007669"/>
    <property type="project" value="UniProtKB-KW"/>
</dbReference>
<proteinExistence type="predicted"/>